<evidence type="ECO:0000313" key="1">
    <source>
        <dbReference type="EMBL" id="DAE11192.1"/>
    </source>
</evidence>
<protein>
    <submittedName>
        <fullName evidence="1">Lipocalin allergen, lipocalin.4A</fullName>
    </submittedName>
</protein>
<sequence>MKRKELKKAIKSATPFESLYALLPEKQKEKFKQFAAGFGFTEEQIKGRLEGNT</sequence>
<reference evidence="1" key="1">
    <citation type="journal article" date="2021" name="Proc. Natl. Acad. Sci. U.S.A.">
        <title>A Catalog of Tens of Thousands of Viruses from Human Metagenomes Reveals Hidden Associations with Chronic Diseases.</title>
        <authorList>
            <person name="Tisza M.J."/>
            <person name="Buck C.B."/>
        </authorList>
    </citation>
    <scope>NUCLEOTIDE SEQUENCE</scope>
    <source>
        <strain evidence="1">CtcFb5</strain>
    </source>
</reference>
<accession>A0A8S5PWR4</accession>
<name>A0A8S5PWR4_9CAUD</name>
<dbReference type="EMBL" id="BK015527">
    <property type="protein sequence ID" value="DAE11192.1"/>
    <property type="molecule type" value="Genomic_DNA"/>
</dbReference>
<organism evidence="1">
    <name type="scientific">Myoviridae sp. ctcFb5</name>
    <dbReference type="NCBI Taxonomy" id="2825137"/>
    <lineage>
        <taxon>Viruses</taxon>
        <taxon>Duplodnaviria</taxon>
        <taxon>Heunggongvirae</taxon>
        <taxon>Uroviricota</taxon>
        <taxon>Caudoviricetes</taxon>
    </lineage>
</organism>
<proteinExistence type="predicted"/>